<feature type="compositionally biased region" description="Polar residues" evidence="1">
    <location>
        <begin position="469"/>
        <end position="483"/>
    </location>
</feature>
<feature type="compositionally biased region" description="Low complexity" evidence="1">
    <location>
        <begin position="572"/>
        <end position="592"/>
    </location>
</feature>
<dbReference type="GO" id="GO:0000500">
    <property type="term" value="C:RNA polymerase I upstream activating factor complex"/>
    <property type="evidence" value="ECO:0007669"/>
    <property type="project" value="InterPro"/>
</dbReference>
<dbReference type="GO" id="GO:0006361">
    <property type="term" value="P:transcription initiation at RNA polymerase I promoter"/>
    <property type="evidence" value="ECO:0007669"/>
    <property type="project" value="TreeGrafter"/>
</dbReference>
<feature type="compositionally biased region" description="Basic and acidic residues" evidence="1">
    <location>
        <begin position="449"/>
        <end position="467"/>
    </location>
</feature>
<feature type="region of interest" description="Disordered" evidence="1">
    <location>
        <begin position="556"/>
        <end position="699"/>
    </location>
</feature>
<dbReference type="PANTHER" id="PTHR28079:SF1">
    <property type="entry name" value="RNA POLYMERASE I-SPECIFIC TRANSCRIPTION INITIATION FACTOR RRN5"/>
    <property type="match status" value="1"/>
</dbReference>
<name>A0A7C8M772_9PLEO</name>
<proteinExistence type="predicted"/>
<feature type="region of interest" description="Disordered" evidence="1">
    <location>
        <begin position="1"/>
        <end position="60"/>
    </location>
</feature>
<dbReference type="PANTHER" id="PTHR28079">
    <property type="entry name" value="RNA POLYMERASE I-SPECIFIC TRANSCRIPTION INITIATION FACTOR RRN5"/>
    <property type="match status" value="1"/>
</dbReference>
<accession>A0A7C8M772</accession>
<feature type="compositionally biased region" description="Polar residues" evidence="1">
    <location>
        <begin position="216"/>
        <end position="225"/>
    </location>
</feature>
<keyword evidence="3" id="KW-1185">Reference proteome</keyword>
<evidence type="ECO:0000256" key="1">
    <source>
        <dbReference type="SAM" id="MobiDB-lite"/>
    </source>
</evidence>
<dbReference type="EMBL" id="JAADJZ010000013">
    <property type="protein sequence ID" value="KAF2870559.1"/>
    <property type="molecule type" value="Genomic_DNA"/>
</dbReference>
<feature type="compositionally biased region" description="Acidic residues" evidence="1">
    <location>
        <begin position="509"/>
        <end position="518"/>
    </location>
</feature>
<dbReference type="GO" id="GO:0001181">
    <property type="term" value="F:RNA polymerase I general transcription initiation factor activity"/>
    <property type="evidence" value="ECO:0007669"/>
    <property type="project" value="TreeGrafter"/>
</dbReference>
<feature type="region of interest" description="Disordered" evidence="1">
    <location>
        <begin position="500"/>
        <end position="528"/>
    </location>
</feature>
<dbReference type="GO" id="GO:0000182">
    <property type="term" value="F:rDNA binding"/>
    <property type="evidence" value="ECO:0007669"/>
    <property type="project" value="TreeGrafter"/>
</dbReference>
<evidence type="ECO:0000313" key="2">
    <source>
        <dbReference type="EMBL" id="KAF2870559.1"/>
    </source>
</evidence>
<reference evidence="2 3" key="1">
    <citation type="submission" date="2020-01" db="EMBL/GenBank/DDBJ databases">
        <authorList>
            <consortium name="DOE Joint Genome Institute"/>
            <person name="Haridas S."/>
            <person name="Albert R."/>
            <person name="Binder M."/>
            <person name="Bloem J."/>
            <person name="Labutti K."/>
            <person name="Salamov A."/>
            <person name="Andreopoulos B."/>
            <person name="Baker S.E."/>
            <person name="Barry K."/>
            <person name="Bills G."/>
            <person name="Bluhm B.H."/>
            <person name="Cannon C."/>
            <person name="Castanera R."/>
            <person name="Culley D.E."/>
            <person name="Daum C."/>
            <person name="Ezra D."/>
            <person name="Gonzalez J.B."/>
            <person name="Henrissat B."/>
            <person name="Kuo A."/>
            <person name="Liang C."/>
            <person name="Lipzen A."/>
            <person name="Lutzoni F."/>
            <person name="Magnuson J."/>
            <person name="Mondo S."/>
            <person name="Nolan M."/>
            <person name="Ohm R."/>
            <person name="Pangilinan J."/>
            <person name="Park H.-J.H."/>
            <person name="Ramirez L."/>
            <person name="Alfaro M."/>
            <person name="Sun H."/>
            <person name="Tritt A."/>
            <person name="Yoshinaga Y."/>
            <person name="Zwiers L.-H.L."/>
            <person name="Turgeon B.G."/>
            <person name="Goodwin S.B."/>
            <person name="Spatafora J.W."/>
            <person name="Crous P.W."/>
            <person name="Grigoriev I.V."/>
        </authorList>
    </citation>
    <scope>NUCLEOTIDE SEQUENCE [LARGE SCALE GENOMIC DNA]</scope>
    <source>
        <strain evidence="2 3">CBS 611.86</strain>
    </source>
</reference>
<gene>
    <name evidence="2" type="ORF">BDV95DRAFT_595292</name>
</gene>
<dbReference type="OrthoDB" id="2240312at2759"/>
<protein>
    <submittedName>
        <fullName evidence="2">Uncharacterized protein</fullName>
    </submittedName>
</protein>
<dbReference type="AlphaFoldDB" id="A0A7C8M772"/>
<feature type="compositionally biased region" description="Basic and acidic residues" evidence="1">
    <location>
        <begin position="18"/>
        <end position="28"/>
    </location>
</feature>
<dbReference type="InterPro" id="IPR039601">
    <property type="entry name" value="Rrn5"/>
</dbReference>
<feature type="compositionally biased region" description="Acidic residues" evidence="1">
    <location>
        <begin position="438"/>
        <end position="448"/>
    </location>
</feature>
<feature type="compositionally biased region" description="Basic and acidic residues" evidence="1">
    <location>
        <begin position="519"/>
        <end position="528"/>
    </location>
</feature>
<feature type="region of interest" description="Disordered" evidence="1">
    <location>
        <begin position="214"/>
        <end position="235"/>
    </location>
</feature>
<feature type="compositionally biased region" description="Basic and acidic residues" evidence="1">
    <location>
        <begin position="45"/>
        <end position="60"/>
    </location>
</feature>
<evidence type="ECO:0000313" key="3">
    <source>
        <dbReference type="Proteomes" id="UP000481861"/>
    </source>
</evidence>
<dbReference type="GO" id="GO:0042790">
    <property type="term" value="P:nucleolar large rRNA transcription by RNA polymerase I"/>
    <property type="evidence" value="ECO:0007669"/>
    <property type="project" value="InterPro"/>
</dbReference>
<comment type="caution">
    <text evidence="2">The sequence shown here is derived from an EMBL/GenBank/DDBJ whole genome shotgun (WGS) entry which is preliminary data.</text>
</comment>
<organism evidence="2 3">
    <name type="scientific">Massariosphaeria phaeospora</name>
    <dbReference type="NCBI Taxonomy" id="100035"/>
    <lineage>
        <taxon>Eukaryota</taxon>
        <taxon>Fungi</taxon>
        <taxon>Dikarya</taxon>
        <taxon>Ascomycota</taxon>
        <taxon>Pezizomycotina</taxon>
        <taxon>Dothideomycetes</taxon>
        <taxon>Pleosporomycetidae</taxon>
        <taxon>Pleosporales</taxon>
        <taxon>Pleosporales incertae sedis</taxon>
        <taxon>Massariosphaeria</taxon>
    </lineage>
</organism>
<feature type="compositionally biased region" description="Low complexity" evidence="1">
    <location>
        <begin position="426"/>
        <end position="437"/>
    </location>
</feature>
<feature type="compositionally biased region" description="Acidic residues" evidence="1">
    <location>
        <begin position="653"/>
        <end position="662"/>
    </location>
</feature>
<sequence>MSSESDYKPAASEPASSDDQRHVRREAVSHPPSSPRKRRRTSRSTSRDDSTRNPKRRVEGKYNDGYRVLFNESVASAAARVDLGEDVFRTGTQIGASMWTAKESSVFFAALGRLGKDDSPGIADAIGTKSIPEVKELLLLLHDASLKRGDTNVAFEDIPAAIDIGPDCAEQLEMAADALAWYQEKFEAKQEQQRYGEHWLITPEIAGQVEGAFLSSRPQSRSSETPAPPAGGQETVPQILQDIPEGKLIKLSALLSLSQSLFMNNAPTASVPWPHWSDLVSELASEPSIYRSALNDFHTLVLSLTKRITQVAIFQATSRIRAHGWRLKKGVGPIVKTRDVLTAIDVLGLKRNGNVRWTGLARRCGLRVFDGGRYERKEVSWDEAERLLGSMDASVGYGDTDTETAGLTSGAEDAPFKSRAMRSGTPLPSSRPVSSSSEGEDDADDADQENEHEHDTSDADDSAHEHTLAFSNPSSKTPNQQQDSHLRHLLRLPSPKADYMKLAAHGTDPDPDPDPDPEASDRIVPDTADWRIWTDYHAPWEDSSWPVPLAKFHANRRLNQAPTPHDGENAHAHSNANAASDTDSPSSSSSTDGRGGSDRTRPAKKKRRKPRGVEIPIRGATAYAALQERAGPDADADDGGGPSMRVDASDNNDHDDDADDDDAKYPTPSIEGAGLGVIENEDDGVNEHGYEADEGMDSE</sequence>
<feature type="region of interest" description="Disordered" evidence="1">
    <location>
        <begin position="393"/>
        <end position="485"/>
    </location>
</feature>
<dbReference type="Proteomes" id="UP000481861">
    <property type="component" value="Unassembled WGS sequence"/>
</dbReference>